<dbReference type="GO" id="GO:0006310">
    <property type="term" value="P:DNA recombination"/>
    <property type="evidence" value="ECO:0007669"/>
    <property type="project" value="TreeGrafter"/>
</dbReference>
<evidence type="ECO:0000259" key="7">
    <source>
        <dbReference type="Pfam" id="PF03389"/>
    </source>
</evidence>
<name>A0A316BQ66_PSESE</name>
<dbReference type="Pfam" id="PF17841">
    <property type="entry name" value="Bep_C_terminal"/>
    <property type="match status" value="1"/>
</dbReference>
<feature type="domain" description="(+)RNA virus helicase C-terminal" evidence="6">
    <location>
        <begin position="696"/>
        <end position="740"/>
    </location>
</feature>
<feature type="compositionally biased region" description="Low complexity" evidence="5">
    <location>
        <begin position="1340"/>
        <end position="1349"/>
    </location>
</feature>
<dbReference type="InterPro" id="IPR041533">
    <property type="entry name" value="Bep_BID"/>
</dbReference>
<dbReference type="Pfam" id="PF03389">
    <property type="entry name" value="MobA_MobL"/>
    <property type="match status" value="1"/>
</dbReference>
<feature type="region of interest" description="Disordered" evidence="5">
    <location>
        <begin position="1334"/>
        <end position="1357"/>
    </location>
</feature>
<dbReference type="GO" id="GO:0009338">
    <property type="term" value="C:exodeoxyribonuclease V complex"/>
    <property type="evidence" value="ECO:0007669"/>
    <property type="project" value="TreeGrafter"/>
</dbReference>
<feature type="domain" description="MobA/MobL protein" evidence="7">
    <location>
        <begin position="17"/>
        <end position="242"/>
    </location>
</feature>
<keyword evidence="3" id="KW-0067">ATP-binding</keyword>
<dbReference type="InterPro" id="IPR005053">
    <property type="entry name" value="MobA_MobL"/>
</dbReference>
<protein>
    <submittedName>
        <fullName evidence="9">Ti-type conjugative transfer relaxase TraA</fullName>
    </submittedName>
</protein>
<sequence>MAITHFTPQLISRGEGRSAVAAAAYRHCARMENEREDRIADFSNKSGMVHDEFVLPEDAPEWAKAIIADRTAAGSAEAFWNKVEAFEVRKDAQLAKEFIMALPIELTTEQNVALMRDFVTGQISKRGLIADWVYHDAPGNPHVHLMTNLRPLTHDGFGGKKVAVLDENGRPLRSKNGQIVYKLWAGDKTDFLALREAWYAAQNKHLELNGHDVRVDGRSYAERGIELAPTSHIGVASKAIQREAEAEGREAKLERLMLHAATRRENAERIAAKPEIVIDAVSRDRSVFDERDIAKHLHRYVDDVGEFQNLMAQIMASPELAMIEAEGVDFATGEVLPNRYSTREMIRVESEMASHAEVLSSRGRFGVSATVRNEVLAAQSRISDEQRIAIERITGNERLAMVVGHAGAGKTTMMKAAREIWEAEGFKVVGGALAGKAAEGLEKEAGIESRTLASWQLQWQRDRLHLDDKTIFVMDEAGMVASRQMADFVSEVSRSGAKLVLVGDAGQLQPIEAGGAFASLSNITGYAELETIYRQFEDWMREASMSLARGDVETALTAYNDRGHVIETATKDEAIAALVKDWVADYDPNRSSLILAYMRRDVRALNDLARSALIELGQLSEGHEFRTAEGARNFAAGDQVVFLKNEGSLGVMNGMIGRVVDAGKGRIVVEVGEGGRGPGSSRKVEIDQRFYANVDHGYATTVHKSQGATVDRVKVLASSMFDRHLSYVALTRHRESVELYASADEFKRYSRVDHMAGITGKMVDAGMAKFREGEDVAPSPYVDLQDRNGSTHRLWGVSLPKGVEQSGASIGDVVTLRKDGTEQVIVKVPVIDEASGKKHFEERAVERNVWTAAIVQETDPVAQRIGAAAMFAKPGRIDHAAGVTGELVEAGEAKFRDREDVEPTPYADLKAADGTVHRLWGVKIPKALEEAGASIGDTVTLRRDGTEDVKTLVPVVNEATGATRLEERTVERNVWTAVRIETAEQRTARQDSTSKEQPSQVFHALVTRLSRSGAKGTTLDYAGSKLYDQALAYANNRGLYGIRVATALAKNHARWIKDQRARLAAAGAKLASFIERFGRNQSARSIPAAQTQPWLRGVATWAQSISQAVEAKVQGDATLTVHWTDINDRMKLIYEKPEEAMKAMNLTPALNGNDSAAKAEQSRIHDQLANNPEAYGALRGKTGLLASGAAKAERQRAVGNVAPLRKSMQDYIRLRAEIADLRTVELSRERDRQRIDIPAISSSAERVLERVRDAIDRNDIHSAMGFALADKMIKAEIDDLNKSLDKKFGNRAFRGGAEPKGKSFDAAAAKVAPGDHAKLASAWPIFNAAQKLAAHEKDLQQQQARTQTQSRNPGMTR</sequence>
<dbReference type="PANTHER" id="PTHR43788:SF6">
    <property type="entry name" value="DNA HELICASE B"/>
    <property type="match status" value="1"/>
</dbReference>
<dbReference type="GO" id="GO:0017116">
    <property type="term" value="F:single-stranded DNA helicase activity"/>
    <property type="evidence" value="ECO:0007669"/>
    <property type="project" value="TreeGrafter"/>
</dbReference>
<dbReference type="InterPro" id="IPR027351">
    <property type="entry name" value="(+)RNA_virus_helicase_core_dom"/>
</dbReference>
<dbReference type="Pfam" id="PF13604">
    <property type="entry name" value="AAA_30"/>
    <property type="match status" value="1"/>
</dbReference>
<dbReference type="NCBIfam" id="TIGR02768">
    <property type="entry name" value="TraA_Ti"/>
    <property type="match status" value="1"/>
</dbReference>
<dbReference type="Proteomes" id="UP000245396">
    <property type="component" value="Unassembled WGS sequence"/>
</dbReference>
<reference evidence="9 10" key="1">
    <citation type="submission" date="2018-05" db="EMBL/GenBank/DDBJ databases">
        <title>Genomic Encyclopedia of Type Strains, Phase IV (KMG-IV): sequencing the most valuable type-strain genomes for metagenomic binning, comparative biology and taxonomic classification.</title>
        <authorList>
            <person name="Goeker M."/>
        </authorList>
    </citation>
    <scope>NUCLEOTIDE SEQUENCE [LARGE SCALE GENOMIC DNA]</scope>
    <source>
        <strain evidence="9 10">DSM 6986</strain>
    </source>
</reference>
<dbReference type="InterPro" id="IPR050534">
    <property type="entry name" value="Coronavir_polyprotein_1ab"/>
</dbReference>
<feature type="domain" description="Bartonella effector protein BID" evidence="8">
    <location>
        <begin position="1112"/>
        <end position="1213"/>
    </location>
</feature>
<evidence type="ECO:0000313" key="9">
    <source>
        <dbReference type="EMBL" id="PWJ73376.1"/>
    </source>
</evidence>
<keyword evidence="4" id="KW-0184">Conjugation</keyword>
<organism evidence="9 10">
    <name type="scientific">Pseudaminobacter salicylatoxidans</name>
    <dbReference type="NCBI Taxonomy" id="93369"/>
    <lineage>
        <taxon>Bacteria</taxon>
        <taxon>Pseudomonadati</taxon>
        <taxon>Pseudomonadota</taxon>
        <taxon>Alphaproteobacteria</taxon>
        <taxon>Hyphomicrobiales</taxon>
        <taxon>Phyllobacteriaceae</taxon>
        <taxon>Pseudaminobacter</taxon>
    </lineage>
</organism>
<evidence type="ECO:0000256" key="1">
    <source>
        <dbReference type="ARBA" id="ARBA00010873"/>
    </source>
</evidence>
<dbReference type="Gene3D" id="2.30.30.940">
    <property type="match status" value="1"/>
</dbReference>
<evidence type="ECO:0000256" key="3">
    <source>
        <dbReference type="ARBA" id="ARBA00022840"/>
    </source>
</evidence>
<accession>A0A316BQ66</accession>
<gene>
    <name evidence="9" type="ORF">C7441_12722</name>
</gene>
<proteinExistence type="inferred from homology"/>
<evidence type="ECO:0000313" key="10">
    <source>
        <dbReference type="Proteomes" id="UP000245396"/>
    </source>
</evidence>
<dbReference type="SUPFAM" id="SSF52540">
    <property type="entry name" value="P-loop containing nucleoside triphosphate hydrolases"/>
    <property type="match status" value="2"/>
</dbReference>
<evidence type="ECO:0000259" key="8">
    <source>
        <dbReference type="Pfam" id="PF17841"/>
    </source>
</evidence>
<dbReference type="Gene3D" id="3.30.930.30">
    <property type="match status" value="1"/>
</dbReference>
<comment type="similarity">
    <text evidence="1">Belongs to the MobA/MobL family.</text>
</comment>
<dbReference type="Pfam" id="PF01443">
    <property type="entry name" value="Viral_helicase1"/>
    <property type="match status" value="1"/>
</dbReference>
<comment type="caution">
    <text evidence="9">The sequence shown here is derived from an EMBL/GenBank/DDBJ whole genome shotgun (WGS) entry which is preliminary data.</text>
</comment>
<dbReference type="InterPro" id="IPR027417">
    <property type="entry name" value="P-loop_NTPase"/>
</dbReference>
<dbReference type="Gene3D" id="3.40.50.300">
    <property type="entry name" value="P-loop containing nucleotide triphosphate hydrolases"/>
    <property type="match status" value="2"/>
</dbReference>
<dbReference type="GO" id="GO:0005524">
    <property type="term" value="F:ATP binding"/>
    <property type="evidence" value="ECO:0007669"/>
    <property type="project" value="UniProtKB-KW"/>
</dbReference>
<dbReference type="InterPro" id="IPR014136">
    <property type="entry name" value="TraA_Ti"/>
</dbReference>
<evidence type="ECO:0000256" key="4">
    <source>
        <dbReference type="ARBA" id="ARBA00022971"/>
    </source>
</evidence>
<evidence type="ECO:0000259" key="6">
    <source>
        <dbReference type="Pfam" id="PF01443"/>
    </source>
</evidence>
<evidence type="ECO:0000256" key="2">
    <source>
        <dbReference type="ARBA" id="ARBA00022741"/>
    </source>
</evidence>
<dbReference type="OrthoDB" id="1826980at2"/>
<dbReference type="CDD" id="cd17933">
    <property type="entry name" value="DEXSc_RecD-like"/>
    <property type="match status" value="1"/>
</dbReference>
<evidence type="ECO:0000256" key="5">
    <source>
        <dbReference type="SAM" id="MobiDB-lite"/>
    </source>
</evidence>
<keyword evidence="10" id="KW-1185">Reference proteome</keyword>
<dbReference type="EMBL" id="QGGG01000027">
    <property type="protein sequence ID" value="PWJ73376.1"/>
    <property type="molecule type" value="Genomic_DNA"/>
</dbReference>
<dbReference type="PANTHER" id="PTHR43788">
    <property type="entry name" value="DNA2/NAM7 HELICASE FAMILY MEMBER"/>
    <property type="match status" value="1"/>
</dbReference>
<keyword evidence="2" id="KW-0547">Nucleotide-binding</keyword>
<dbReference type="CDD" id="cd18809">
    <property type="entry name" value="SF1_C_RecD"/>
    <property type="match status" value="1"/>
</dbReference>